<comment type="caution">
    <text evidence="2">The sequence shown here is derived from an EMBL/GenBank/DDBJ whole genome shotgun (WGS) entry which is preliminary data.</text>
</comment>
<evidence type="ECO:0000313" key="3">
    <source>
        <dbReference type="Proteomes" id="UP000295504"/>
    </source>
</evidence>
<organism evidence="2 3">
    <name type="scientific">Serpentinicella alkaliphila</name>
    <dbReference type="NCBI Taxonomy" id="1734049"/>
    <lineage>
        <taxon>Bacteria</taxon>
        <taxon>Bacillati</taxon>
        <taxon>Bacillota</taxon>
        <taxon>Clostridia</taxon>
        <taxon>Peptostreptococcales</taxon>
        <taxon>Natronincolaceae</taxon>
        <taxon>Serpentinicella</taxon>
    </lineage>
</organism>
<protein>
    <submittedName>
        <fullName evidence="2">8-oxo-dGTP diphosphatase</fullName>
    </submittedName>
</protein>
<gene>
    <name evidence="2" type="ORF">EDD79_104523</name>
</gene>
<dbReference type="InterPro" id="IPR015797">
    <property type="entry name" value="NUDIX_hydrolase-like_dom_sf"/>
</dbReference>
<dbReference type="SUPFAM" id="SSF55811">
    <property type="entry name" value="Nudix"/>
    <property type="match status" value="1"/>
</dbReference>
<dbReference type="CDD" id="cd04665">
    <property type="entry name" value="NUDIX_RppH"/>
    <property type="match status" value="1"/>
</dbReference>
<evidence type="ECO:0000259" key="1">
    <source>
        <dbReference type="Pfam" id="PF00293"/>
    </source>
</evidence>
<dbReference type="RefSeq" id="WP_132849468.1">
    <property type="nucleotide sequence ID" value="NZ_CP058648.1"/>
</dbReference>
<dbReference type="Gene3D" id="3.90.79.10">
    <property type="entry name" value="Nucleoside Triphosphate Pyrophosphohydrolase"/>
    <property type="match status" value="1"/>
</dbReference>
<keyword evidence="3" id="KW-1185">Reference proteome</keyword>
<dbReference type="AlphaFoldDB" id="A0A4R2T3R3"/>
<accession>A0A4R2T3R3</accession>
<reference evidence="2 3" key="1">
    <citation type="submission" date="2019-03" db="EMBL/GenBank/DDBJ databases">
        <title>Genomic Encyclopedia of Type Strains, Phase IV (KMG-IV): sequencing the most valuable type-strain genomes for metagenomic binning, comparative biology and taxonomic classification.</title>
        <authorList>
            <person name="Goeker M."/>
        </authorList>
    </citation>
    <scope>NUCLEOTIDE SEQUENCE [LARGE SCALE GENOMIC DNA]</scope>
    <source>
        <strain evidence="2 3">DSM 100013</strain>
    </source>
</reference>
<dbReference type="OrthoDB" id="9131041at2"/>
<dbReference type="InterPro" id="IPR014078">
    <property type="entry name" value="Nudix_YtkD"/>
</dbReference>
<dbReference type="EMBL" id="SLYC01000045">
    <property type="protein sequence ID" value="TCP97617.1"/>
    <property type="molecule type" value="Genomic_DNA"/>
</dbReference>
<dbReference type="Pfam" id="PF00293">
    <property type="entry name" value="NUDIX"/>
    <property type="match status" value="1"/>
</dbReference>
<sequence length="144" mass="16778">MLVKIYELGEIEDNKLEFAAISALYMNKYVFVKHKKRETWEIPGGRREKGETICETGKRELQEETGAEEFEIEEICDYSVTIADKTTYGRLFYSNIYKLGELPDLEIGEVELFDSVPNKLTYPKIQPLLQKKAIEMCNKLKLKE</sequence>
<dbReference type="InterPro" id="IPR000086">
    <property type="entry name" value="NUDIX_hydrolase_dom"/>
</dbReference>
<dbReference type="Proteomes" id="UP000295504">
    <property type="component" value="Unassembled WGS sequence"/>
</dbReference>
<name>A0A4R2T3R3_9FIRM</name>
<evidence type="ECO:0000313" key="2">
    <source>
        <dbReference type="EMBL" id="TCP97617.1"/>
    </source>
</evidence>
<feature type="domain" description="Nudix hydrolase" evidence="1">
    <location>
        <begin position="29"/>
        <end position="75"/>
    </location>
</feature>
<proteinExistence type="predicted"/>